<evidence type="ECO:0008006" key="9">
    <source>
        <dbReference type="Google" id="ProtNLM"/>
    </source>
</evidence>
<gene>
    <name evidence="7" type="ORF">ODALV1_LOCUS17483</name>
</gene>
<dbReference type="PANTHER" id="PTHR24300:SF375">
    <property type="entry name" value="CYTOCHROME P450 FAMILY"/>
    <property type="match status" value="1"/>
</dbReference>
<keyword evidence="5" id="KW-0560">Oxidoreductase</keyword>
<dbReference type="Proteomes" id="UP001642540">
    <property type="component" value="Unassembled WGS sequence"/>
</dbReference>
<reference evidence="7 8" key="1">
    <citation type="submission" date="2024-08" db="EMBL/GenBank/DDBJ databases">
        <authorList>
            <person name="Cucini C."/>
            <person name="Frati F."/>
        </authorList>
    </citation>
    <scope>NUCLEOTIDE SEQUENCE [LARGE SCALE GENOMIC DNA]</scope>
</reference>
<feature type="transmembrane region" description="Helical" evidence="6">
    <location>
        <begin position="5"/>
        <end position="20"/>
    </location>
</feature>
<evidence type="ECO:0000256" key="4">
    <source>
        <dbReference type="ARBA" id="ARBA00023033"/>
    </source>
</evidence>
<keyword evidence="5" id="KW-0349">Heme</keyword>
<name>A0ABP1R0V3_9HEXA</name>
<evidence type="ECO:0000313" key="7">
    <source>
        <dbReference type="EMBL" id="CAL8116995.1"/>
    </source>
</evidence>
<evidence type="ECO:0000256" key="5">
    <source>
        <dbReference type="RuleBase" id="RU000461"/>
    </source>
</evidence>
<keyword evidence="6" id="KW-0472">Membrane</keyword>
<comment type="similarity">
    <text evidence="1 5">Belongs to the cytochrome P450 family.</text>
</comment>
<sequence>MDFLISFIIFCITFVIWWILEDRHRSKNFPPGPPRLPILGNIFNVASQSKIPALALAKLAKIYGDVMYVKMGMNEAVVFSSHDAAKEIFNHDQANDRVVVGFVGDRNLHQNMAIIWGNGEIWQVLRRFTIRTLRDFGFGKSSSMDIVINEELTKFLGHFDQILKRSQNNNENVVITTELFDLSVINVLWRLVTGKSYELENVRLNRLLHLSHEFVRISKNGEDISTSFPFLRDWFPEWTGRNHQSKCIQKLSGFFREAVNEHRSNESYATDPQSFLDVFLAKIDENPNDSIYNDEQLVYTMLDLFQAGADTSSNSLTFALLYLTLHPDKQAKVHEELDAVLSADDLITAEMKSKLPYCTATLLETLRFSSIAPFVPNKVAVEDFKLRNYTIKKGTTIIINLQAMHFDEAVWGDPHVFRPERFLNENGQVDKAKAELMVVFGGGRRVCLGQSLAETTMLMYFTTFFRHFRLQRLDADEEKIAPSTVPILGLVYSPRPFEAKVIRRKELIV</sequence>
<keyword evidence="2 5" id="KW-0479">Metal-binding</keyword>
<dbReference type="InterPro" id="IPR036396">
    <property type="entry name" value="Cyt_P450_sf"/>
</dbReference>
<dbReference type="PRINTS" id="PR00463">
    <property type="entry name" value="EP450I"/>
</dbReference>
<protein>
    <recommendedName>
        <fullName evidence="9">Methyl farnesoate epoxidase</fullName>
    </recommendedName>
</protein>
<dbReference type="InterPro" id="IPR002401">
    <property type="entry name" value="Cyt_P450_E_grp-I"/>
</dbReference>
<dbReference type="InterPro" id="IPR050182">
    <property type="entry name" value="Cytochrome_P450_fam2"/>
</dbReference>
<keyword evidence="6" id="KW-0812">Transmembrane</keyword>
<dbReference type="PANTHER" id="PTHR24300">
    <property type="entry name" value="CYTOCHROME P450 508A4-RELATED"/>
    <property type="match status" value="1"/>
</dbReference>
<comment type="caution">
    <text evidence="7">The sequence shown here is derived from an EMBL/GenBank/DDBJ whole genome shotgun (WGS) entry which is preliminary data.</text>
</comment>
<dbReference type="EMBL" id="CAXLJM020000053">
    <property type="protein sequence ID" value="CAL8116995.1"/>
    <property type="molecule type" value="Genomic_DNA"/>
</dbReference>
<dbReference type="InterPro" id="IPR017972">
    <property type="entry name" value="Cyt_P450_CS"/>
</dbReference>
<evidence type="ECO:0000256" key="2">
    <source>
        <dbReference type="ARBA" id="ARBA00022723"/>
    </source>
</evidence>
<dbReference type="Gene3D" id="1.10.630.10">
    <property type="entry name" value="Cytochrome P450"/>
    <property type="match status" value="1"/>
</dbReference>
<proteinExistence type="inferred from homology"/>
<evidence type="ECO:0000256" key="1">
    <source>
        <dbReference type="ARBA" id="ARBA00010617"/>
    </source>
</evidence>
<accession>A0ABP1R0V3</accession>
<dbReference type="InterPro" id="IPR001128">
    <property type="entry name" value="Cyt_P450"/>
</dbReference>
<dbReference type="Pfam" id="PF00067">
    <property type="entry name" value="p450"/>
    <property type="match status" value="1"/>
</dbReference>
<evidence type="ECO:0000256" key="3">
    <source>
        <dbReference type="ARBA" id="ARBA00023004"/>
    </source>
</evidence>
<keyword evidence="3 5" id="KW-0408">Iron</keyword>
<evidence type="ECO:0000256" key="6">
    <source>
        <dbReference type="SAM" id="Phobius"/>
    </source>
</evidence>
<keyword evidence="6" id="KW-1133">Transmembrane helix</keyword>
<dbReference type="PROSITE" id="PS00086">
    <property type="entry name" value="CYTOCHROME_P450"/>
    <property type="match status" value="1"/>
</dbReference>
<evidence type="ECO:0000313" key="8">
    <source>
        <dbReference type="Proteomes" id="UP001642540"/>
    </source>
</evidence>
<keyword evidence="4 5" id="KW-0503">Monooxygenase</keyword>
<keyword evidence="8" id="KW-1185">Reference proteome</keyword>
<dbReference type="PRINTS" id="PR00385">
    <property type="entry name" value="P450"/>
</dbReference>
<dbReference type="SUPFAM" id="SSF48264">
    <property type="entry name" value="Cytochrome P450"/>
    <property type="match status" value="1"/>
</dbReference>
<organism evidence="7 8">
    <name type="scientific">Orchesella dallaii</name>
    <dbReference type="NCBI Taxonomy" id="48710"/>
    <lineage>
        <taxon>Eukaryota</taxon>
        <taxon>Metazoa</taxon>
        <taxon>Ecdysozoa</taxon>
        <taxon>Arthropoda</taxon>
        <taxon>Hexapoda</taxon>
        <taxon>Collembola</taxon>
        <taxon>Entomobryomorpha</taxon>
        <taxon>Entomobryoidea</taxon>
        <taxon>Orchesellidae</taxon>
        <taxon>Orchesellinae</taxon>
        <taxon>Orchesella</taxon>
    </lineage>
</organism>